<sequence length="715" mass="75204">MRILRVSHSAVVDAWRERERELRATGLDVGLLSARAWDEGGTTVQLTPRAGEPVEGVRTFGSHPALFVYAPGPLWRALGQGWDVLDLHEEPFALATAEILALRRLRALLPGRRRRPAPPYVLYSAQNIPKRYPWPFRAFEAAALRGAAAVSVCNEAAARIVRAKGARGAVEVVPLGVDLSVFSPGEAVSPGLSALLPDGVAPVPGPGRPGTGPAGGPVHVGYAGRLAPHKGVDVLLAAARDDDRLHVTLAGDGPSARTLRDRARPLGDRVRFVGPLAGDDLVAFYRSLDVLAVPSLDTPGWIEQFGRVAVEAMACGTPVVASDSGALPDVVGGAGLLVPPGDAGALREALVRVVDEPGLAEALRAQGLTRAASCAWPEVARRYLALYEHATAHPAPTTPAGNPTRAGGEHTPGTGAPPSGGGRLPPEVVLVAYGSPDLVRDALAPLVGKLPLTVVDNSSLPEIREVAELAGARYLDPGRNGGFAAGVNHALRHRQTPGSDVLLLNPDAVVSPEDVLTLQARLHEAPDLASVGPAQVDGDGEAARVVWPYPSPAGTWIEAVGLGSLRRTPADRSFVIGSVLMLRADALEQVGPFDESFFLYAEETDWAYRATLLGRRHLAVPEVQALHLGGATSGDPTRRETHFHASQERYLRKHFGATGWHAARAGVLAGSAARAVALRGTGRDLALLRLRLYARGPLSAEAEMLARPTNPGPTT</sequence>
<protein>
    <recommendedName>
        <fullName evidence="1">D-inositol 3-phosphate glycosyltransferase</fullName>
    </recommendedName>
</protein>
<dbReference type="Gene3D" id="3.90.550.10">
    <property type="entry name" value="Spore Coat Polysaccharide Biosynthesis Protein SpsA, Chain A"/>
    <property type="match status" value="1"/>
</dbReference>
<dbReference type="InterPro" id="IPR050194">
    <property type="entry name" value="Glycosyltransferase_grp1"/>
</dbReference>
<organism evidence="4 5">
    <name type="scientific">Oerskovia rustica</name>
    <dbReference type="NCBI Taxonomy" id="2762237"/>
    <lineage>
        <taxon>Bacteria</taxon>
        <taxon>Bacillati</taxon>
        <taxon>Actinomycetota</taxon>
        <taxon>Actinomycetes</taxon>
        <taxon>Micrococcales</taxon>
        <taxon>Cellulomonadaceae</taxon>
        <taxon>Oerskovia</taxon>
    </lineage>
</organism>
<name>A0ABR8RPI3_9CELL</name>
<evidence type="ECO:0000313" key="5">
    <source>
        <dbReference type="Proteomes" id="UP000641803"/>
    </source>
</evidence>
<dbReference type="SUPFAM" id="SSF53756">
    <property type="entry name" value="UDP-Glycosyltransferase/glycogen phosphorylase"/>
    <property type="match status" value="1"/>
</dbReference>
<dbReference type="InterPro" id="IPR029044">
    <property type="entry name" value="Nucleotide-diphossugar_trans"/>
</dbReference>
<proteinExistence type="predicted"/>
<dbReference type="Pfam" id="PF13692">
    <property type="entry name" value="Glyco_trans_1_4"/>
    <property type="match status" value="1"/>
</dbReference>
<dbReference type="PANTHER" id="PTHR45947">
    <property type="entry name" value="SULFOQUINOVOSYL TRANSFERASE SQD2"/>
    <property type="match status" value="1"/>
</dbReference>
<feature type="region of interest" description="Disordered" evidence="2">
    <location>
        <begin position="393"/>
        <end position="423"/>
    </location>
</feature>
<accession>A0ABR8RPI3</accession>
<evidence type="ECO:0000259" key="3">
    <source>
        <dbReference type="Pfam" id="PF00535"/>
    </source>
</evidence>
<dbReference type="Gene3D" id="3.40.50.2000">
    <property type="entry name" value="Glycogen Phosphorylase B"/>
    <property type="match status" value="2"/>
</dbReference>
<reference evidence="4 5" key="1">
    <citation type="submission" date="2020-08" db="EMBL/GenBank/DDBJ databases">
        <title>A Genomic Blueprint of the Chicken Gut Microbiome.</title>
        <authorList>
            <person name="Gilroy R."/>
            <person name="Ravi A."/>
            <person name="Getino M."/>
            <person name="Pursley I."/>
            <person name="Horton D.L."/>
            <person name="Alikhan N.-F."/>
            <person name="Baker D."/>
            <person name="Gharbi K."/>
            <person name="Hall N."/>
            <person name="Watson M."/>
            <person name="Adriaenssens E.M."/>
            <person name="Foster-Nyarko E."/>
            <person name="Jarju S."/>
            <person name="Secka A."/>
            <person name="Antonio M."/>
            <person name="Oren A."/>
            <person name="Chaudhuri R."/>
            <person name="La Ragione R.M."/>
            <person name="Hildebrand F."/>
            <person name="Pallen M.J."/>
        </authorList>
    </citation>
    <scope>NUCLEOTIDE SEQUENCE [LARGE SCALE GENOMIC DNA]</scope>
    <source>
        <strain evidence="4 5">Sa4CUA1</strain>
    </source>
</reference>
<evidence type="ECO:0000256" key="1">
    <source>
        <dbReference type="ARBA" id="ARBA00021292"/>
    </source>
</evidence>
<dbReference type="RefSeq" id="WP_191795070.1">
    <property type="nucleotide sequence ID" value="NZ_JACSQQ010000005.1"/>
</dbReference>
<dbReference type="EMBL" id="JACSQQ010000005">
    <property type="protein sequence ID" value="MBD7949673.1"/>
    <property type="molecule type" value="Genomic_DNA"/>
</dbReference>
<dbReference type="PANTHER" id="PTHR45947:SF3">
    <property type="entry name" value="SULFOQUINOVOSYL TRANSFERASE SQD2"/>
    <property type="match status" value="1"/>
</dbReference>
<dbReference type="Pfam" id="PF00535">
    <property type="entry name" value="Glycos_transf_2"/>
    <property type="match status" value="1"/>
</dbReference>
<dbReference type="Proteomes" id="UP000641803">
    <property type="component" value="Unassembled WGS sequence"/>
</dbReference>
<evidence type="ECO:0000256" key="2">
    <source>
        <dbReference type="SAM" id="MobiDB-lite"/>
    </source>
</evidence>
<feature type="compositionally biased region" description="Low complexity" evidence="2">
    <location>
        <begin position="393"/>
        <end position="417"/>
    </location>
</feature>
<gene>
    <name evidence="4" type="ORF">H9652_04520</name>
</gene>
<feature type="domain" description="Glycosyltransferase 2-like" evidence="3">
    <location>
        <begin position="428"/>
        <end position="590"/>
    </location>
</feature>
<evidence type="ECO:0000313" key="4">
    <source>
        <dbReference type="EMBL" id="MBD7949673.1"/>
    </source>
</evidence>
<comment type="caution">
    <text evidence="4">The sequence shown here is derived from an EMBL/GenBank/DDBJ whole genome shotgun (WGS) entry which is preliminary data.</text>
</comment>
<keyword evidence="5" id="KW-1185">Reference proteome</keyword>
<dbReference type="SUPFAM" id="SSF53448">
    <property type="entry name" value="Nucleotide-diphospho-sugar transferases"/>
    <property type="match status" value="1"/>
</dbReference>
<dbReference type="InterPro" id="IPR001173">
    <property type="entry name" value="Glyco_trans_2-like"/>
</dbReference>
<dbReference type="CDD" id="cd03801">
    <property type="entry name" value="GT4_PimA-like"/>
    <property type="match status" value="1"/>
</dbReference>